<dbReference type="GO" id="GO:0034501">
    <property type="term" value="P:protein localization to kinetochore"/>
    <property type="evidence" value="ECO:0007669"/>
    <property type="project" value="TreeGrafter"/>
</dbReference>
<evidence type="ECO:0000256" key="1">
    <source>
        <dbReference type="SAM" id="MobiDB-lite"/>
    </source>
</evidence>
<dbReference type="OrthoDB" id="8633268at2759"/>
<dbReference type="GO" id="GO:0031396">
    <property type="term" value="P:regulation of protein ubiquitination"/>
    <property type="evidence" value="ECO:0007669"/>
    <property type="project" value="InterPro"/>
</dbReference>
<dbReference type="GO" id="GO:0000776">
    <property type="term" value="C:kinetochore"/>
    <property type="evidence" value="ECO:0007669"/>
    <property type="project" value="TreeGrafter"/>
</dbReference>
<dbReference type="EMBL" id="NEDP02003111">
    <property type="protein sequence ID" value="OWF49412.1"/>
    <property type="molecule type" value="Genomic_DNA"/>
</dbReference>
<protein>
    <submittedName>
        <fullName evidence="4">Mdm2-binding protein</fullName>
    </submittedName>
</protein>
<accession>A0A210QKY7</accession>
<dbReference type="InterPro" id="IPR029418">
    <property type="entry name" value="MTBP_C"/>
</dbReference>
<feature type="region of interest" description="Disordered" evidence="1">
    <location>
        <begin position="623"/>
        <end position="790"/>
    </location>
</feature>
<sequence>MMTLSTRPIRQIVALFCSKTGAVSLNNLLYRLRNQRLQTSSPLPVTVCLQRFHVLTDQKLMCSDTPVQWIEIDQCNSSSLPLTDNAQNGVSLSEKLFQITDTLQVTGTLVDIIIEFPHELQGSAESLLSLCGALGHLKEWYNASVTTVIHPALLCDLDPLLADSHRQLCDFVKAKAVGCFEDFENNQEDVWRGKVSVIDKTVHRGYVLPGFVLKKCDGFDLGEEQRVWGRTLEVLDEVALTTIPAFMITKERYSLCLADSHPHSRAFVDQLTADRHTGIVARLACYNKPLDECSTNHNRYLNSTTWKESIMSDIMFVQEPEEELLSGYSYLHFLITSPRQPSPLQQRLSVTRLCPPEALNGSLMTLLFKNAVQPSDDGGKDEVDCGDILSELPALDTEMLEEFNRILWKRQTELLHQWLEEREHQGQGQRVKVSEVKDFFTNIYTELLHSLWCELPKFQPSCASSPAVEATGASSVKSSAISSELEINPTEWQERQLLIFCESQKRTLSRLQSTDSVALSSPIQPAQEPTSIDIKDLLKMFKPDGTAANENLSPIRKKRQGRCKKSVVPNSEDLGQETIPTYLQSCCHDIYLNRDKKGERLDSHKQKLQERYIRDETDSSCSVPIFNLGKKKKKASSPQKSGKRPKTSVRVKPSVKSPLKTLRKSPRKNPSAKFAGADSNIRRSPRKVSSLSTRAELPQQLSPSQSNTDFLPLRRSPRKATSQSAFSSQRRHSLYEPAIRGGNARESTAPRGSRLSLSGTESRMNSSASNRRASETMEQQRVSRSERHKKKLQDIVDDVLQKNGVDRSSAIYTSCATRLFKVTKLYVMDLPTSENLRQEMRMIAEGQVQPVIDVETRRQSIGGKDMKGR</sequence>
<feature type="compositionally biased region" description="Basic residues" evidence="1">
    <location>
        <begin position="629"/>
        <end position="649"/>
    </location>
</feature>
<dbReference type="PANTHER" id="PTHR14382:SF1">
    <property type="entry name" value="MDM2-BINDING PROTEIN"/>
    <property type="match status" value="1"/>
</dbReference>
<dbReference type="STRING" id="6573.A0A210QKY7"/>
<dbReference type="Pfam" id="PF14919">
    <property type="entry name" value="MTBP_mid"/>
    <property type="match status" value="1"/>
</dbReference>
<evidence type="ECO:0000313" key="4">
    <source>
        <dbReference type="EMBL" id="OWF49412.1"/>
    </source>
</evidence>
<evidence type="ECO:0000259" key="3">
    <source>
        <dbReference type="Pfam" id="PF14920"/>
    </source>
</evidence>
<feature type="domain" description="DM2" evidence="2">
    <location>
        <begin position="228"/>
        <end position="558"/>
    </location>
</feature>
<reference evidence="4 5" key="1">
    <citation type="journal article" date="2017" name="Nat. Ecol. Evol.">
        <title>Scallop genome provides insights into evolution of bilaterian karyotype and development.</title>
        <authorList>
            <person name="Wang S."/>
            <person name="Zhang J."/>
            <person name="Jiao W."/>
            <person name="Li J."/>
            <person name="Xun X."/>
            <person name="Sun Y."/>
            <person name="Guo X."/>
            <person name="Huan P."/>
            <person name="Dong B."/>
            <person name="Zhang L."/>
            <person name="Hu X."/>
            <person name="Sun X."/>
            <person name="Wang J."/>
            <person name="Zhao C."/>
            <person name="Wang Y."/>
            <person name="Wang D."/>
            <person name="Huang X."/>
            <person name="Wang R."/>
            <person name="Lv J."/>
            <person name="Li Y."/>
            <person name="Zhang Z."/>
            <person name="Liu B."/>
            <person name="Lu W."/>
            <person name="Hui Y."/>
            <person name="Liang J."/>
            <person name="Zhou Z."/>
            <person name="Hou R."/>
            <person name="Li X."/>
            <person name="Liu Y."/>
            <person name="Li H."/>
            <person name="Ning X."/>
            <person name="Lin Y."/>
            <person name="Zhao L."/>
            <person name="Xing Q."/>
            <person name="Dou J."/>
            <person name="Li Y."/>
            <person name="Mao J."/>
            <person name="Guo H."/>
            <person name="Dou H."/>
            <person name="Li T."/>
            <person name="Mu C."/>
            <person name="Jiang W."/>
            <person name="Fu Q."/>
            <person name="Fu X."/>
            <person name="Miao Y."/>
            <person name="Liu J."/>
            <person name="Yu Q."/>
            <person name="Li R."/>
            <person name="Liao H."/>
            <person name="Li X."/>
            <person name="Kong Y."/>
            <person name="Jiang Z."/>
            <person name="Chourrout D."/>
            <person name="Li R."/>
            <person name="Bao Z."/>
        </authorList>
    </citation>
    <scope>NUCLEOTIDE SEQUENCE [LARGE SCALE GENOMIC DNA]</scope>
    <source>
        <strain evidence="4 5">PY_sf001</strain>
    </source>
</reference>
<feature type="domain" description="MDN2-binding protein C-terminal" evidence="3">
    <location>
        <begin position="584"/>
        <end position="852"/>
    </location>
</feature>
<dbReference type="Proteomes" id="UP000242188">
    <property type="component" value="Unassembled WGS sequence"/>
</dbReference>
<proteinExistence type="predicted"/>
<feature type="compositionally biased region" description="Low complexity" evidence="1">
    <location>
        <begin position="762"/>
        <end position="771"/>
    </location>
</feature>
<dbReference type="InterPro" id="IPR029420">
    <property type="entry name" value="MTBP_central"/>
</dbReference>
<feature type="compositionally biased region" description="Polar residues" evidence="1">
    <location>
        <begin position="719"/>
        <end position="728"/>
    </location>
</feature>
<comment type="caution">
    <text evidence="4">The sequence shown here is derived from an EMBL/GenBank/DDBJ whole genome shotgun (WGS) entry which is preliminary data.</text>
</comment>
<feature type="compositionally biased region" description="Polar residues" evidence="1">
    <location>
        <begin position="687"/>
        <end position="709"/>
    </location>
</feature>
<evidence type="ECO:0000313" key="5">
    <source>
        <dbReference type="Proteomes" id="UP000242188"/>
    </source>
</evidence>
<dbReference type="Pfam" id="PF14920">
    <property type="entry name" value="MTBP_C"/>
    <property type="match status" value="1"/>
</dbReference>
<gene>
    <name evidence="4" type="ORF">KP79_PYT01066</name>
</gene>
<dbReference type="AlphaFoldDB" id="A0A210QKY7"/>
<dbReference type="GO" id="GO:0007089">
    <property type="term" value="P:traversing start control point of mitotic cell cycle"/>
    <property type="evidence" value="ECO:0007669"/>
    <property type="project" value="TreeGrafter"/>
</dbReference>
<dbReference type="PANTHER" id="PTHR14382">
    <property type="entry name" value="MDM2-BINDING PROTEIN"/>
    <property type="match status" value="1"/>
</dbReference>
<keyword evidence="5" id="KW-1185">Reference proteome</keyword>
<evidence type="ECO:0000259" key="2">
    <source>
        <dbReference type="Pfam" id="PF14919"/>
    </source>
</evidence>
<organism evidence="4 5">
    <name type="scientific">Mizuhopecten yessoensis</name>
    <name type="common">Japanese scallop</name>
    <name type="synonym">Patinopecten yessoensis</name>
    <dbReference type="NCBI Taxonomy" id="6573"/>
    <lineage>
        <taxon>Eukaryota</taxon>
        <taxon>Metazoa</taxon>
        <taxon>Spiralia</taxon>
        <taxon>Lophotrochozoa</taxon>
        <taxon>Mollusca</taxon>
        <taxon>Bivalvia</taxon>
        <taxon>Autobranchia</taxon>
        <taxon>Pteriomorphia</taxon>
        <taxon>Pectinida</taxon>
        <taxon>Pectinoidea</taxon>
        <taxon>Pectinidae</taxon>
        <taxon>Mizuhopecten</taxon>
    </lineage>
</organism>
<name>A0A210QKY7_MIZYE</name>
<dbReference type="InterPro" id="IPR039061">
    <property type="entry name" value="MTBP"/>
</dbReference>